<dbReference type="Pfam" id="PF14014">
    <property type="entry name" value="DUF4230"/>
    <property type="match status" value="1"/>
</dbReference>
<name>A0A2A4GCQ5_9FLAO</name>
<organism evidence="1 2">
    <name type="scientific">Sediminicola luteus</name>
    <dbReference type="NCBI Taxonomy" id="319238"/>
    <lineage>
        <taxon>Bacteria</taxon>
        <taxon>Pseudomonadati</taxon>
        <taxon>Bacteroidota</taxon>
        <taxon>Flavobacteriia</taxon>
        <taxon>Flavobacteriales</taxon>
        <taxon>Flavobacteriaceae</taxon>
        <taxon>Sediminicola</taxon>
    </lineage>
</organism>
<protein>
    <recommendedName>
        <fullName evidence="3">DUF4230 domain-containing protein</fullName>
    </recommendedName>
</protein>
<dbReference type="EMBL" id="NBWU01000001">
    <property type="protein sequence ID" value="PCE65754.1"/>
    <property type="molecule type" value="Genomic_DNA"/>
</dbReference>
<evidence type="ECO:0008006" key="3">
    <source>
        <dbReference type="Google" id="ProtNLM"/>
    </source>
</evidence>
<dbReference type="RefSeq" id="WP_097441284.1">
    <property type="nucleotide sequence ID" value="NZ_NBWU01000001.1"/>
</dbReference>
<accession>A0A2A4GCQ5</accession>
<evidence type="ECO:0000313" key="2">
    <source>
        <dbReference type="Proteomes" id="UP000219559"/>
    </source>
</evidence>
<dbReference type="InterPro" id="IPR025324">
    <property type="entry name" value="DUF4230"/>
</dbReference>
<reference evidence="1 2" key="1">
    <citation type="submission" date="2017-04" db="EMBL/GenBank/DDBJ databases">
        <title>A new member of the family Flavobacteriaceae isolated from ascidians.</title>
        <authorList>
            <person name="Chen L."/>
        </authorList>
    </citation>
    <scope>NUCLEOTIDE SEQUENCE [LARGE SCALE GENOMIC DNA]</scope>
    <source>
        <strain evidence="1 2">HQA918</strain>
    </source>
</reference>
<dbReference type="Proteomes" id="UP000219559">
    <property type="component" value="Unassembled WGS sequence"/>
</dbReference>
<evidence type="ECO:0000313" key="1">
    <source>
        <dbReference type="EMBL" id="PCE65754.1"/>
    </source>
</evidence>
<dbReference type="OrthoDB" id="5700441at2"/>
<keyword evidence="2" id="KW-1185">Reference proteome</keyword>
<proteinExistence type="predicted"/>
<dbReference type="AlphaFoldDB" id="A0A2A4GCQ5"/>
<comment type="caution">
    <text evidence="1">The sequence shown here is derived from an EMBL/GenBank/DDBJ whole genome shotgun (WGS) entry which is preliminary data.</text>
</comment>
<gene>
    <name evidence="1" type="ORF">B7P33_00155</name>
</gene>
<sequence>MRKILFGALITLAIVLIYQSWNNQNKEATVLEAHTALIQEEIKNVSKLVVTEGHFAEVLSYKDSQQLFGNLITADKKALVVVNAQVAISYDLAQLTYELDAASKTLEINHIPEPEVKIAPDFEYYDISADYFNPFEAKDYNAIKNRVMRSLQTKIDASDLRKNAQNRLLSELQKMYVLTHSLGWTLEYHGKPVHTPDVIESNLLLKD</sequence>